<dbReference type="PIRSF" id="PIRSF017082">
    <property type="entry name" value="YflP"/>
    <property type="match status" value="1"/>
</dbReference>
<dbReference type="InterPro" id="IPR005064">
    <property type="entry name" value="BUG"/>
</dbReference>
<keyword evidence="4" id="KW-1185">Reference proteome</keyword>
<protein>
    <submittedName>
        <fullName evidence="3">Tripartite-type tricarboxylate transporter receptor subunit TctC</fullName>
    </submittedName>
</protein>
<dbReference type="CDD" id="cd07012">
    <property type="entry name" value="PBP2_Bug_TTT"/>
    <property type="match status" value="1"/>
</dbReference>
<evidence type="ECO:0000256" key="2">
    <source>
        <dbReference type="SAM" id="SignalP"/>
    </source>
</evidence>
<evidence type="ECO:0000313" key="3">
    <source>
        <dbReference type="EMBL" id="MET4575413.1"/>
    </source>
</evidence>
<comment type="similarity">
    <text evidence="1">Belongs to the UPF0065 (bug) family.</text>
</comment>
<dbReference type="InterPro" id="IPR042100">
    <property type="entry name" value="Bug_dom1"/>
</dbReference>
<dbReference type="PANTHER" id="PTHR42928:SF5">
    <property type="entry name" value="BLR1237 PROTEIN"/>
    <property type="match status" value="1"/>
</dbReference>
<comment type="caution">
    <text evidence="3">The sequence shown here is derived from an EMBL/GenBank/DDBJ whole genome shotgun (WGS) entry which is preliminary data.</text>
</comment>
<organism evidence="3 4">
    <name type="scientific">Ottowia thiooxydans</name>
    <dbReference type="NCBI Taxonomy" id="219182"/>
    <lineage>
        <taxon>Bacteria</taxon>
        <taxon>Pseudomonadati</taxon>
        <taxon>Pseudomonadota</taxon>
        <taxon>Betaproteobacteria</taxon>
        <taxon>Burkholderiales</taxon>
        <taxon>Comamonadaceae</taxon>
        <taxon>Ottowia</taxon>
    </lineage>
</organism>
<dbReference type="Proteomes" id="UP001549320">
    <property type="component" value="Unassembled WGS sequence"/>
</dbReference>
<keyword evidence="2" id="KW-0732">Signal</keyword>
<dbReference type="SUPFAM" id="SSF53850">
    <property type="entry name" value="Periplasmic binding protein-like II"/>
    <property type="match status" value="1"/>
</dbReference>
<reference evidence="3 4" key="1">
    <citation type="submission" date="2024-06" db="EMBL/GenBank/DDBJ databases">
        <title>Sorghum-associated microbial communities from plants grown in Nebraska, USA.</title>
        <authorList>
            <person name="Schachtman D."/>
        </authorList>
    </citation>
    <scope>NUCLEOTIDE SEQUENCE [LARGE SCALE GENOMIC DNA]</scope>
    <source>
        <strain evidence="3 4">2709</strain>
    </source>
</reference>
<keyword evidence="3" id="KW-0675">Receptor</keyword>
<sequence>MKKISLLAAVAMAWSSTAIAQNYPVKPIRLIVPFAPGQGADAAARIVAQKLSDNLKQPLVIDNRPGAGGVIGTEAVAKAPADGYTLLVGSNGTHAANPSLYATLPYNALEDFEPIAYIGSVAMVLVSAPNHEAKTPKEVFSAAKAQPGTVSVAIPSSTSRVVLEMLTKASGAKFNPIGYKASGTATTDLMGGHVMLSIDTVIATAPNISSGKLRGIAVTTAKRTSSLPNVPTFQEAGMREIDIAAWNAWFAPRGTPSEVIEKLNGELRRVLGDPDTQTRLRALGYEPDGKLAPAQVRDFVRKEEKKWGDLIRSGGIKAE</sequence>
<name>A0ABV2Q4A5_9BURK</name>
<evidence type="ECO:0000256" key="1">
    <source>
        <dbReference type="ARBA" id="ARBA00006987"/>
    </source>
</evidence>
<dbReference type="EMBL" id="JBEPSH010000001">
    <property type="protein sequence ID" value="MET4575413.1"/>
    <property type="molecule type" value="Genomic_DNA"/>
</dbReference>
<feature type="signal peptide" evidence="2">
    <location>
        <begin position="1"/>
        <end position="20"/>
    </location>
</feature>
<accession>A0ABV2Q4A5</accession>
<dbReference type="Gene3D" id="3.40.190.150">
    <property type="entry name" value="Bordetella uptake gene, domain 1"/>
    <property type="match status" value="1"/>
</dbReference>
<dbReference type="Pfam" id="PF03401">
    <property type="entry name" value="TctC"/>
    <property type="match status" value="1"/>
</dbReference>
<dbReference type="Gene3D" id="3.40.190.10">
    <property type="entry name" value="Periplasmic binding protein-like II"/>
    <property type="match status" value="1"/>
</dbReference>
<gene>
    <name evidence="3" type="ORF">ABIE13_000510</name>
</gene>
<dbReference type="PANTHER" id="PTHR42928">
    <property type="entry name" value="TRICARBOXYLATE-BINDING PROTEIN"/>
    <property type="match status" value="1"/>
</dbReference>
<evidence type="ECO:0000313" key="4">
    <source>
        <dbReference type="Proteomes" id="UP001549320"/>
    </source>
</evidence>
<proteinExistence type="inferred from homology"/>
<feature type="chain" id="PRO_5047301156" evidence="2">
    <location>
        <begin position="21"/>
        <end position="319"/>
    </location>
</feature>
<dbReference type="RefSeq" id="WP_354440841.1">
    <property type="nucleotide sequence ID" value="NZ_JBEPSH010000001.1"/>
</dbReference>